<feature type="region of interest" description="Disordered" evidence="1">
    <location>
        <begin position="1"/>
        <end position="32"/>
    </location>
</feature>
<dbReference type="EMBL" id="BGPR01001371">
    <property type="protein sequence ID" value="GBM52257.1"/>
    <property type="molecule type" value="Genomic_DNA"/>
</dbReference>
<keyword evidence="3" id="KW-1185">Reference proteome</keyword>
<comment type="caution">
    <text evidence="2">The sequence shown here is derived from an EMBL/GenBank/DDBJ whole genome shotgun (WGS) entry which is preliminary data.</text>
</comment>
<gene>
    <name evidence="2" type="ORF">AVEN_39770_1</name>
</gene>
<feature type="compositionally biased region" description="Polar residues" evidence="1">
    <location>
        <begin position="23"/>
        <end position="32"/>
    </location>
</feature>
<evidence type="ECO:0000313" key="3">
    <source>
        <dbReference type="Proteomes" id="UP000499080"/>
    </source>
</evidence>
<organism evidence="2 3">
    <name type="scientific">Araneus ventricosus</name>
    <name type="common">Orbweaver spider</name>
    <name type="synonym">Epeira ventricosa</name>
    <dbReference type="NCBI Taxonomy" id="182803"/>
    <lineage>
        <taxon>Eukaryota</taxon>
        <taxon>Metazoa</taxon>
        <taxon>Ecdysozoa</taxon>
        <taxon>Arthropoda</taxon>
        <taxon>Chelicerata</taxon>
        <taxon>Arachnida</taxon>
        <taxon>Araneae</taxon>
        <taxon>Araneomorphae</taxon>
        <taxon>Entelegynae</taxon>
        <taxon>Araneoidea</taxon>
        <taxon>Araneidae</taxon>
        <taxon>Araneus</taxon>
    </lineage>
</organism>
<name>A0A4Y2GGH9_ARAVE</name>
<protein>
    <submittedName>
        <fullName evidence="2">Uncharacterized protein</fullName>
    </submittedName>
</protein>
<evidence type="ECO:0000313" key="2">
    <source>
        <dbReference type="EMBL" id="GBM52257.1"/>
    </source>
</evidence>
<dbReference type="AlphaFoldDB" id="A0A4Y2GGH9"/>
<proteinExistence type="predicted"/>
<sequence length="115" mass="12517">MAGYGRLRSQSVKSGAAGDSQHKSQNGYLVTEGTSDTSLVPRRQIICNSSMTFSLRAVVPNPWATAHVWASDSVLMGREMLSELWIFEPAASSSNCCALIGESPARRLLKWCKVI</sequence>
<dbReference type="Proteomes" id="UP000499080">
    <property type="component" value="Unassembled WGS sequence"/>
</dbReference>
<reference evidence="2 3" key="1">
    <citation type="journal article" date="2019" name="Sci. Rep.">
        <title>Orb-weaving spider Araneus ventricosus genome elucidates the spidroin gene catalogue.</title>
        <authorList>
            <person name="Kono N."/>
            <person name="Nakamura H."/>
            <person name="Ohtoshi R."/>
            <person name="Moran D.A.P."/>
            <person name="Shinohara A."/>
            <person name="Yoshida Y."/>
            <person name="Fujiwara M."/>
            <person name="Mori M."/>
            <person name="Tomita M."/>
            <person name="Arakawa K."/>
        </authorList>
    </citation>
    <scope>NUCLEOTIDE SEQUENCE [LARGE SCALE GENOMIC DNA]</scope>
</reference>
<accession>A0A4Y2GGH9</accession>
<evidence type="ECO:0000256" key="1">
    <source>
        <dbReference type="SAM" id="MobiDB-lite"/>
    </source>
</evidence>